<dbReference type="Gramene" id="Ma11_t25020.1">
    <property type="protein sequence ID" value="Ma11_p25020.1"/>
    <property type="gene ID" value="Ma11_g25020"/>
</dbReference>
<accession>A0A804LBP7</accession>
<evidence type="ECO:0000313" key="1">
    <source>
        <dbReference type="EnsemblPlants" id="Ma11_p25020.1"/>
    </source>
</evidence>
<protein>
    <submittedName>
        <fullName evidence="1">Uncharacterized protein</fullName>
    </submittedName>
</protein>
<reference evidence="1" key="1">
    <citation type="submission" date="2021-05" db="UniProtKB">
        <authorList>
            <consortium name="EnsemblPlants"/>
        </authorList>
    </citation>
    <scope>IDENTIFICATION</scope>
    <source>
        <strain evidence="1">subsp. malaccensis</strain>
    </source>
</reference>
<dbReference type="Proteomes" id="UP000012960">
    <property type="component" value="Unplaced"/>
</dbReference>
<organism evidence="1 2">
    <name type="scientific">Musa acuminata subsp. malaccensis</name>
    <name type="common">Wild banana</name>
    <name type="synonym">Musa malaccensis</name>
    <dbReference type="NCBI Taxonomy" id="214687"/>
    <lineage>
        <taxon>Eukaryota</taxon>
        <taxon>Viridiplantae</taxon>
        <taxon>Streptophyta</taxon>
        <taxon>Embryophyta</taxon>
        <taxon>Tracheophyta</taxon>
        <taxon>Spermatophyta</taxon>
        <taxon>Magnoliopsida</taxon>
        <taxon>Liliopsida</taxon>
        <taxon>Zingiberales</taxon>
        <taxon>Musaceae</taxon>
        <taxon>Musa</taxon>
    </lineage>
</organism>
<dbReference type="InParanoid" id="A0A804LBP7"/>
<dbReference type="EnsemblPlants" id="Ma11_t25020.1">
    <property type="protein sequence ID" value="Ma11_p25020.1"/>
    <property type="gene ID" value="Ma11_g25020"/>
</dbReference>
<evidence type="ECO:0000313" key="2">
    <source>
        <dbReference type="Proteomes" id="UP000012960"/>
    </source>
</evidence>
<sequence>MTSEFEVMLEPGIFNLCCLNKSGGIVP</sequence>
<dbReference type="AlphaFoldDB" id="A0A804LBP7"/>
<name>A0A804LBP7_MUSAM</name>
<proteinExistence type="predicted"/>
<keyword evidence="2" id="KW-1185">Reference proteome</keyword>